<dbReference type="NCBIfam" id="NF001299">
    <property type="entry name" value="PRK00241.1"/>
    <property type="match status" value="1"/>
</dbReference>
<accession>A0ABY4IU64</accession>
<sequence>MHRPTLDRAAELREESGVIDRLRGETSTRVIAVRDGRVRVTHDLLVRVAPTEPVDATWALLGRDESGTPLLLAALPAESASIDAAPDETWLGLRDLGVRLPAQESEILIEALALAAWLRDAPFCPTCGGGTEIRQAGWSRRCLVCGRDHFPRTDPAVIVAVESRDGERLLLGANANWGGRMYSCFAGFVEAGESLESTVHRELAEESGVRLSALRYVSSQAWPFPRSLMVGFRAVVDDEADARADGEEIVDVRWFTRAEITSSLAGEGPVGLPGHASIARALIVDWLEAGA</sequence>
<dbReference type="InterPro" id="IPR015797">
    <property type="entry name" value="NUDIX_hydrolase-like_dom_sf"/>
</dbReference>
<comment type="cofactor">
    <cofactor evidence="2">
        <name>Zn(2+)</name>
        <dbReference type="ChEBI" id="CHEBI:29105"/>
    </cofactor>
</comment>
<keyword evidence="12" id="KW-1185">Reference proteome</keyword>
<dbReference type="Gene3D" id="3.90.79.10">
    <property type="entry name" value="Nucleoside Triphosphate Pyrophosphohydrolase"/>
    <property type="match status" value="1"/>
</dbReference>
<dbReference type="PANTHER" id="PTHR42904:SF6">
    <property type="entry name" value="NAD-CAPPED RNA HYDROLASE NUDT12"/>
    <property type="match status" value="1"/>
</dbReference>
<dbReference type="Pfam" id="PF00293">
    <property type="entry name" value="NUDIX"/>
    <property type="match status" value="1"/>
</dbReference>
<evidence type="ECO:0000259" key="10">
    <source>
        <dbReference type="PROSITE" id="PS51462"/>
    </source>
</evidence>
<evidence type="ECO:0000256" key="5">
    <source>
        <dbReference type="ARBA" id="ARBA00022723"/>
    </source>
</evidence>
<organism evidence="11 12">
    <name type="scientific">Microbacterium galbinum</name>
    <dbReference type="NCBI Taxonomy" id="2851646"/>
    <lineage>
        <taxon>Bacteria</taxon>
        <taxon>Bacillati</taxon>
        <taxon>Actinomycetota</taxon>
        <taxon>Actinomycetes</taxon>
        <taxon>Micrococcales</taxon>
        <taxon>Microbacteriaceae</taxon>
        <taxon>Microbacterium</taxon>
    </lineage>
</organism>
<dbReference type="SUPFAM" id="SSF55811">
    <property type="entry name" value="Nudix"/>
    <property type="match status" value="1"/>
</dbReference>
<evidence type="ECO:0000313" key="12">
    <source>
        <dbReference type="Proteomes" id="UP000831963"/>
    </source>
</evidence>
<dbReference type="Gene3D" id="3.90.79.20">
    <property type="match status" value="1"/>
</dbReference>
<dbReference type="RefSeq" id="WP_247955876.1">
    <property type="nucleotide sequence ID" value="NZ_CP078077.1"/>
</dbReference>
<dbReference type="PROSITE" id="PS51462">
    <property type="entry name" value="NUDIX"/>
    <property type="match status" value="1"/>
</dbReference>
<evidence type="ECO:0000256" key="3">
    <source>
        <dbReference type="ARBA" id="ARBA00009595"/>
    </source>
</evidence>
<comment type="similarity">
    <text evidence="3">Belongs to the Nudix hydrolase family. NudC subfamily.</text>
</comment>
<comment type="catalytic activity">
    <reaction evidence="9">
        <text>a 5'-end NAD(+)-phospho-ribonucleoside in mRNA + H2O = a 5'-end phospho-adenosine-phospho-ribonucleoside in mRNA + beta-nicotinamide D-ribonucleotide + 2 H(+)</text>
        <dbReference type="Rhea" id="RHEA:60876"/>
        <dbReference type="Rhea" id="RHEA-COMP:15698"/>
        <dbReference type="Rhea" id="RHEA-COMP:15719"/>
        <dbReference type="ChEBI" id="CHEBI:14649"/>
        <dbReference type="ChEBI" id="CHEBI:15377"/>
        <dbReference type="ChEBI" id="CHEBI:15378"/>
        <dbReference type="ChEBI" id="CHEBI:144029"/>
        <dbReference type="ChEBI" id="CHEBI:144051"/>
    </reaction>
    <physiologicalReaction direction="left-to-right" evidence="9">
        <dbReference type="Rhea" id="RHEA:60877"/>
    </physiologicalReaction>
</comment>
<keyword evidence="7" id="KW-0460">Magnesium</keyword>
<keyword evidence="5" id="KW-0479">Metal-binding</keyword>
<dbReference type="Pfam" id="PF09297">
    <property type="entry name" value="Zn_ribbon_NUD"/>
    <property type="match status" value="1"/>
</dbReference>
<dbReference type="InterPro" id="IPR050241">
    <property type="entry name" value="NAD-cap_RNA_hydrolase_NudC"/>
</dbReference>
<dbReference type="CDD" id="cd03429">
    <property type="entry name" value="NUDIX_NADH_pyrophosphatase_Nudt13"/>
    <property type="match status" value="1"/>
</dbReference>
<protein>
    <recommendedName>
        <fullName evidence="4">NAD(+) diphosphatase</fullName>
        <ecNumber evidence="4">3.6.1.22</ecNumber>
    </recommendedName>
</protein>
<feature type="domain" description="Nudix hydrolase" evidence="10">
    <location>
        <begin position="151"/>
        <end position="276"/>
    </location>
</feature>
<dbReference type="EMBL" id="CP078077">
    <property type="protein sequence ID" value="UPL15185.1"/>
    <property type="molecule type" value="Genomic_DNA"/>
</dbReference>
<evidence type="ECO:0000256" key="9">
    <source>
        <dbReference type="ARBA" id="ARBA00023679"/>
    </source>
</evidence>
<gene>
    <name evidence="11" type="primary">nudC</name>
    <name evidence="11" type="ORF">KV396_12155</name>
</gene>
<evidence type="ECO:0000256" key="6">
    <source>
        <dbReference type="ARBA" id="ARBA00022801"/>
    </source>
</evidence>
<comment type="cofactor">
    <cofactor evidence="1">
        <name>Mg(2+)</name>
        <dbReference type="ChEBI" id="CHEBI:18420"/>
    </cofactor>
</comment>
<name>A0ABY4IU64_9MICO</name>
<keyword evidence="6 11" id="KW-0378">Hydrolase</keyword>
<dbReference type="InterPro" id="IPR000086">
    <property type="entry name" value="NUDIX_hydrolase_dom"/>
</dbReference>
<dbReference type="InterPro" id="IPR049734">
    <property type="entry name" value="NudC-like_C"/>
</dbReference>
<evidence type="ECO:0000256" key="1">
    <source>
        <dbReference type="ARBA" id="ARBA00001946"/>
    </source>
</evidence>
<dbReference type="PROSITE" id="PS00893">
    <property type="entry name" value="NUDIX_BOX"/>
    <property type="match status" value="1"/>
</dbReference>
<dbReference type="PANTHER" id="PTHR42904">
    <property type="entry name" value="NUDIX HYDROLASE, NUDC SUBFAMILY"/>
    <property type="match status" value="1"/>
</dbReference>
<evidence type="ECO:0000256" key="7">
    <source>
        <dbReference type="ARBA" id="ARBA00022842"/>
    </source>
</evidence>
<keyword evidence="8" id="KW-0520">NAD</keyword>
<dbReference type="GO" id="GO:0016787">
    <property type="term" value="F:hydrolase activity"/>
    <property type="evidence" value="ECO:0007669"/>
    <property type="project" value="UniProtKB-KW"/>
</dbReference>
<proteinExistence type="inferred from homology"/>
<dbReference type="InterPro" id="IPR015376">
    <property type="entry name" value="Znr_NADH_PPase"/>
</dbReference>
<evidence type="ECO:0000256" key="2">
    <source>
        <dbReference type="ARBA" id="ARBA00001947"/>
    </source>
</evidence>
<dbReference type="EC" id="3.6.1.22" evidence="4"/>
<dbReference type="InterPro" id="IPR020084">
    <property type="entry name" value="NUDIX_hydrolase_CS"/>
</dbReference>
<evidence type="ECO:0000256" key="4">
    <source>
        <dbReference type="ARBA" id="ARBA00012381"/>
    </source>
</evidence>
<dbReference type="Proteomes" id="UP000831963">
    <property type="component" value="Chromosome"/>
</dbReference>
<evidence type="ECO:0000256" key="8">
    <source>
        <dbReference type="ARBA" id="ARBA00023027"/>
    </source>
</evidence>
<evidence type="ECO:0000313" key="11">
    <source>
        <dbReference type="EMBL" id="UPL15185.1"/>
    </source>
</evidence>
<reference evidence="11 12" key="1">
    <citation type="submission" date="2021-06" db="EMBL/GenBank/DDBJ databases">
        <title>Genome-based taxonomic framework of Microbacterium strains isolated from marine environment, the description of four new species and reclassification of four preexisting species.</title>
        <authorList>
            <person name="Lee S.D."/>
            <person name="Kim S.-M."/>
            <person name="Byeon Y.-S."/>
            <person name="Yang H.L."/>
            <person name="Kim I.S."/>
        </authorList>
    </citation>
    <scope>NUCLEOTIDE SEQUENCE [LARGE SCALE GENOMIC DNA]</scope>
    <source>
        <strain evidence="11 12">SSW1-36</strain>
    </source>
</reference>